<evidence type="ECO:0000313" key="3">
    <source>
        <dbReference type="Proteomes" id="UP001183176"/>
    </source>
</evidence>
<dbReference type="RefSeq" id="WP_311421580.1">
    <property type="nucleotide sequence ID" value="NZ_JAVREH010000003.1"/>
</dbReference>
<keyword evidence="3" id="KW-1185">Reference proteome</keyword>
<accession>A0ABU2J6U9</accession>
<comment type="caution">
    <text evidence="2">The sequence shown here is derived from an EMBL/GenBank/DDBJ whole genome shotgun (WGS) entry which is preliminary data.</text>
</comment>
<dbReference type="InterPro" id="IPR014710">
    <property type="entry name" value="RmlC-like_jellyroll"/>
</dbReference>
<dbReference type="EMBL" id="JAVREH010000003">
    <property type="protein sequence ID" value="MDT0260428.1"/>
    <property type="molecule type" value="Genomic_DNA"/>
</dbReference>
<dbReference type="Pfam" id="PF12973">
    <property type="entry name" value="Cupin_7"/>
    <property type="match status" value="1"/>
</dbReference>
<name>A0ABU2J6U9_9ACTN</name>
<proteinExistence type="predicted"/>
<dbReference type="SUPFAM" id="SSF51182">
    <property type="entry name" value="RmlC-like cupins"/>
    <property type="match status" value="1"/>
</dbReference>
<feature type="domain" description="ChrR-like cupin" evidence="1">
    <location>
        <begin position="39"/>
        <end position="121"/>
    </location>
</feature>
<dbReference type="Proteomes" id="UP001183176">
    <property type="component" value="Unassembled WGS sequence"/>
</dbReference>
<dbReference type="InterPro" id="IPR011051">
    <property type="entry name" value="RmlC_Cupin_sf"/>
</dbReference>
<organism evidence="2 3">
    <name type="scientific">Jatrophihabitans lederbergiae</name>
    <dbReference type="NCBI Taxonomy" id="3075547"/>
    <lineage>
        <taxon>Bacteria</taxon>
        <taxon>Bacillati</taxon>
        <taxon>Actinomycetota</taxon>
        <taxon>Actinomycetes</taxon>
        <taxon>Jatrophihabitantales</taxon>
        <taxon>Jatrophihabitantaceae</taxon>
        <taxon>Jatrophihabitans</taxon>
    </lineage>
</organism>
<dbReference type="Gene3D" id="2.60.120.10">
    <property type="entry name" value="Jelly Rolls"/>
    <property type="match status" value="1"/>
</dbReference>
<protein>
    <submittedName>
        <fullName evidence="2">Cupin domain-containing protein</fullName>
    </submittedName>
</protein>
<dbReference type="InterPro" id="IPR025979">
    <property type="entry name" value="ChrR-like_cupin_dom"/>
</dbReference>
<evidence type="ECO:0000313" key="2">
    <source>
        <dbReference type="EMBL" id="MDT0260428.1"/>
    </source>
</evidence>
<gene>
    <name evidence="2" type="ORF">RM423_03370</name>
</gene>
<sequence length="147" mass="15483">MSDLSALPSLPTLYTGIPGESFGPREMVFQPVVRDGRVGAEMHSLYSTAETGVDGPAAAIMRYLPGADAPAHLHPGYEIIWIIEGELETDDGVYPANSLLVMPPNSVHAPRSPKGAVGLVIWEQPVARNAPSSDLEVPGVLAATELA</sequence>
<reference evidence="3" key="1">
    <citation type="submission" date="2023-07" db="EMBL/GenBank/DDBJ databases">
        <title>30 novel species of actinomycetes from the DSMZ collection.</title>
        <authorList>
            <person name="Nouioui I."/>
        </authorList>
    </citation>
    <scope>NUCLEOTIDE SEQUENCE [LARGE SCALE GENOMIC DNA]</scope>
    <source>
        <strain evidence="3">DSM 44399</strain>
    </source>
</reference>
<evidence type="ECO:0000259" key="1">
    <source>
        <dbReference type="Pfam" id="PF12973"/>
    </source>
</evidence>